<reference evidence="8" key="1">
    <citation type="submission" date="2021-01" db="EMBL/GenBank/DDBJ databases">
        <authorList>
            <consortium name="Genoscope - CEA"/>
            <person name="William W."/>
        </authorList>
    </citation>
    <scope>NUCLEOTIDE SEQUENCE</scope>
</reference>
<dbReference type="Gene3D" id="1.10.3730.20">
    <property type="match status" value="1"/>
</dbReference>
<feature type="transmembrane region" description="Helical" evidence="7">
    <location>
        <begin position="28"/>
        <end position="49"/>
    </location>
</feature>
<evidence type="ECO:0000256" key="6">
    <source>
        <dbReference type="ARBA" id="ARBA00023136"/>
    </source>
</evidence>
<feature type="transmembrane region" description="Helical" evidence="7">
    <location>
        <begin position="363"/>
        <end position="383"/>
    </location>
</feature>
<comment type="similarity">
    <text evidence="2">Belongs to the SLC35F solute transporter family.</text>
</comment>
<dbReference type="Proteomes" id="UP001295469">
    <property type="component" value="Chromosome C05"/>
</dbReference>
<feature type="transmembrane region" description="Helical" evidence="7">
    <location>
        <begin position="55"/>
        <end position="76"/>
    </location>
</feature>
<evidence type="ECO:0000256" key="3">
    <source>
        <dbReference type="ARBA" id="ARBA00022448"/>
    </source>
</evidence>
<evidence type="ECO:0000256" key="1">
    <source>
        <dbReference type="ARBA" id="ARBA00004141"/>
    </source>
</evidence>
<dbReference type="EMBL" id="HG994369">
    <property type="protein sequence ID" value="CAF1936809.1"/>
    <property type="molecule type" value="Genomic_DNA"/>
</dbReference>
<evidence type="ECO:0000256" key="5">
    <source>
        <dbReference type="ARBA" id="ARBA00022989"/>
    </source>
</evidence>
<dbReference type="InterPro" id="IPR009262">
    <property type="entry name" value="SLC35_F1/F2/F6"/>
</dbReference>
<dbReference type="GO" id="GO:0016020">
    <property type="term" value="C:membrane"/>
    <property type="evidence" value="ECO:0007669"/>
    <property type="project" value="UniProtKB-SubCell"/>
</dbReference>
<keyword evidence="4 7" id="KW-0812">Transmembrane</keyword>
<evidence type="ECO:0000256" key="7">
    <source>
        <dbReference type="SAM" id="Phobius"/>
    </source>
</evidence>
<dbReference type="SUPFAM" id="SSF103481">
    <property type="entry name" value="Multidrug resistance efflux transporter EmrE"/>
    <property type="match status" value="1"/>
</dbReference>
<dbReference type="PANTHER" id="PTHR23051">
    <property type="entry name" value="SOLUTE CARRIER FAMILY 35, MEMBER F5"/>
    <property type="match status" value="1"/>
</dbReference>
<keyword evidence="6 7" id="KW-0472">Membrane</keyword>
<feature type="transmembrane region" description="Helical" evidence="7">
    <location>
        <begin position="203"/>
        <end position="221"/>
    </location>
</feature>
<gene>
    <name evidence="8" type="ORF">DARMORV10_C05P60300.1</name>
</gene>
<protein>
    <submittedName>
        <fullName evidence="8">(rape) hypothetical protein</fullName>
    </submittedName>
</protein>
<feature type="transmembrane region" description="Helical" evidence="7">
    <location>
        <begin position="274"/>
        <end position="295"/>
    </location>
</feature>
<sequence length="424" mass="46242">GERSVSSSLFIPSLIGNQRDMSRKAWRWVLGLIYIFAVATIWIAASFVVQSVVDAGVSPFLITFICNSLFVVYLPLFEIGRYLEDSYGSLMFWRNKRSHLLELVESDKAVLLGQGGVKSDRLESLELEVGSGGKGLDEKGRWTRLRVAKVSLVICPFWFLAQLTFNLSLKYTTVTSNTILSSSSSLFTFLVSLIFLGEKFTWLKLISVLLCMSGTIIVSLGDSESNSTATAKNPLLGDVLSLISAVFYAVYITLIRKNLPDDDEGSGRFSMAQLLGFLGLFNFFIFLPGALILNFTKRERFNALTSKQLGLVVGKGLLDNVLSDYLWAKAVLLTATTVASAGLTIQVPLAAIVDSLSGNKPSFTDFIGAVAVMVGFAGINIPLEMFYRSKETSIIELEPGTSFTDPPQVVSDSIGVDSSETLVS</sequence>
<organism evidence="8">
    <name type="scientific">Brassica napus</name>
    <name type="common">Rape</name>
    <dbReference type="NCBI Taxonomy" id="3708"/>
    <lineage>
        <taxon>Eukaryota</taxon>
        <taxon>Viridiplantae</taxon>
        <taxon>Streptophyta</taxon>
        <taxon>Embryophyta</taxon>
        <taxon>Tracheophyta</taxon>
        <taxon>Spermatophyta</taxon>
        <taxon>Magnoliopsida</taxon>
        <taxon>eudicotyledons</taxon>
        <taxon>Gunneridae</taxon>
        <taxon>Pentapetalae</taxon>
        <taxon>rosids</taxon>
        <taxon>malvids</taxon>
        <taxon>Brassicales</taxon>
        <taxon>Brassicaceae</taxon>
        <taxon>Brassiceae</taxon>
        <taxon>Brassica</taxon>
    </lineage>
</organism>
<comment type="subcellular location">
    <subcellularLocation>
        <location evidence="1">Membrane</location>
        <topology evidence="1">Multi-pass membrane protein</topology>
    </subcellularLocation>
</comment>
<dbReference type="GO" id="GO:0022857">
    <property type="term" value="F:transmembrane transporter activity"/>
    <property type="evidence" value="ECO:0007669"/>
    <property type="project" value="InterPro"/>
</dbReference>
<evidence type="ECO:0000313" key="8">
    <source>
        <dbReference type="EMBL" id="CAF1936809.1"/>
    </source>
</evidence>
<feature type="non-terminal residue" evidence="8">
    <location>
        <position position="424"/>
    </location>
</feature>
<keyword evidence="3" id="KW-0813">Transport</keyword>
<feature type="transmembrane region" description="Helical" evidence="7">
    <location>
        <begin position="233"/>
        <end position="254"/>
    </location>
</feature>
<keyword evidence="5 7" id="KW-1133">Transmembrane helix</keyword>
<feature type="transmembrane region" description="Helical" evidence="7">
    <location>
        <begin position="326"/>
        <end position="351"/>
    </location>
</feature>
<accession>A0A816LXQ4</accession>
<proteinExistence type="inferred from homology"/>
<evidence type="ECO:0000256" key="2">
    <source>
        <dbReference type="ARBA" id="ARBA00007863"/>
    </source>
</evidence>
<evidence type="ECO:0000256" key="4">
    <source>
        <dbReference type="ARBA" id="ARBA00022692"/>
    </source>
</evidence>
<name>A0A816LXQ4_BRANA</name>
<dbReference type="PANTHER" id="PTHR23051:SF11">
    <property type="entry name" value="EAMA DOMAIN-CONTAINING PROTEIN"/>
    <property type="match status" value="1"/>
</dbReference>
<dbReference type="AlphaFoldDB" id="A0A816LXQ4"/>
<feature type="transmembrane region" description="Helical" evidence="7">
    <location>
        <begin position="179"/>
        <end position="196"/>
    </location>
</feature>
<dbReference type="InterPro" id="IPR037185">
    <property type="entry name" value="EmrE-like"/>
</dbReference>
<dbReference type="Pfam" id="PF06027">
    <property type="entry name" value="SLC35F"/>
    <property type="match status" value="1"/>
</dbReference>